<evidence type="ECO:0000313" key="2">
    <source>
        <dbReference type="Proteomes" id="UP000034753"/>
    </source>
</evidence>
<protein>
    <submittedName>
        <fullName evidence="1">Uncharacterized protein</fullName>
    </submittedName>
</protein>
<organism evidence="1 2">
    <name type="scientific">Candidatus Daviesbacteria bacterium GW2011_GWB1_41_5</name>
    <dbReference type="NCBI Taxonomy" id="1618429"/>
    <lineage>
        <taxon>Bacteria</taxon>
        <taxon>Candidatus Daviesiibacteriota</taxon>
    </lineage>
</organism>
<sequence length="480" mass="55449">MFLGLLSEQSLHPEYSTELPLPENMYGVDVYGARTRLTTGQLADLYTSFDKAFDARVPPGQRNMDKWMQRRFLLPSNERYLEEIVTRDMFNKFEESRAETGVGPVEYLKMHLDLLNRMLDQARTTGWAKWSVPTSAKFARIIVCEGLDFYRSSFWVENVENKDIDARWITDREDNGLFWITDFDSSGNLIMRSLPGEGEKEKIYVFPKKDDSLTKKGIRLDMGRVHEYFHLLLNMLDKYITNVEDSPFRFRDFTLKSDVMGGSPEPSINPYTMGILKRNFDRKIRGYFTDPLAMGAARQGWGNGFDRMPFWEVPPQINFSADIGGNPYHGIISVFKNGFEPGKYFAPYDGYYTKKIWPKNPNYQNMDNVIFPGPAFQSRTTCPTDYLIRFGDKEIFILVAIFNLTHWAVSGEENLSGSDYQGGIPRYKVSFTGFDDPDLKVQRMEYVHKDNLSSYLASYDRVYATLAIVGTPFYAVYSLQ</sequence>
<dbReference type="Proteomes" id="UP000034753">
    <property type="component" value="Unassembled WGS sequence"/>
</dbReference>
<dbReference type="EMBL" id="LCBN01000026">
    <property type="protein sequence ID" value="KKS13346.1"/>
    <property type="molecule type" value="Genomic_DNA"/>
</dbReference>
<name>A0A0G0YUI8_9BACT</name>
<accession>A0A0G0YUI8</accession>
<proteinExistence type="predicted"/>
<comment type="caution">
    <text evidence="1">The sequence shown here is derived from an EMBL/GenBank/DDBJ whole genome shotgun (WGS) entry which is preliminary data.</text>
</comment>
<evidence type="ECO:0000313" key="1">
    <source>
        <dbReference type="EMBL" id="KKS13346.1"/>
    </source>
</evidence>
<reference evidence="1 2" key="1">
    <citation type="journal article" date="2015" name="Nature">
        <title>rRNA introns, odd ribosomes, and small enigmatic genomes across a large radiation of phyla.</title>
        <authorList>
            <person name="Brown C.T."/>
            <person name="Hug L.A."/>
            <person name="Thomas B.C."/>
            <person name="Sharon I."/>
            <person name="Castelle C.J."/>
            <person name="Singh A."/>
            <person name="Wilkins M.J."/>
            <person name="Williams K.H."/>
            <person name="Banfield J.F."/>
        </authorList>
    </citation>
    <scope>NUCLEOTIDE SEQUENCE [LARGE SCALE GENOMIC DNA]</scope>
</reference>
<dbReference type="AlphaFoldDB" id="A0A0G0YUI8"/>
<gene>
    <name evidence="1" type="ORF">UU67_C0026G0004</name>
</gene>